<gene>
    <name evidence="6" type="ORF">HH216_02585</name>
</gene>
<dbReference type="InterPro" id="IPR039910">
    <property type="entry name" value="D15-like"/>
</dbReference>
<evidence type="ECO:0000256" key="1">
    <source>
        <dbReference type="ARBA" id="ARBA00004370"/>
    </source>
</evidence>
<dbReference type="KEGG" id="srho:HH216_02585"/>
<dbReference type="EMBL" id="CP051677">
    <property type="protein sequence ID" value="QJD81227.1"/>
    <property type="molecule type" value="Genomic_DNA"/>
</dbReference>
<dbReference type="PANTHER" id="PTHR12815:SF18">
    <property type="entry name" value="SORTING AND ASSEMBLY MACHINERY COMPONENT 50 HOMOLOG"/>
    <property type="match status" value="1"/>
</dbReference>
<keyword evidence="3" id="KW-0812">Transmembrane</keyword>
<reference evidence="6 7" key="1">
    <citation type="submission" date="2020-04" db="EMBL/GenBank/DDBJ databases">
        <title>Genome sequencing of novel species.</title>
        <authorList>
            <person name="Heo J."/>
            <person name="Kim S.-J."/>
            <person name="Kim J.-S."/>
            <person name="Hong S.-B."/>
            <person name="Kwon S.-W."/>
        </authorList>
    </citation>
    <scope>NUCLEOTIDE SEQUENCE [LARGE SCALE GENOMIC DNA]</scope>
    <source>
        <strain evidence="6 7">CJU-R4</strain>
    </source>
</reference>
<name>A0A7L5DZ13_9BACT</name>
<evidence type="ECO:0000256" key="4">
    <source>
        <dbReference type="ARBA" id="ARBA00023136"/>
    </source>
</evidence>
<dbReference type="Pfam" id="PF01103">
    <property type="entry name" value="Omp85"/>
    <property type="match status" value="1"/>
</dbReference>
<dbReference type="InterPro" id="IPR000184">
    <property type="entry name" value="Bac_surfAg_D15"/>
</dbReference>
<sequence length="365" mass="41005">MHVPDRAVCRSACPAPADSLPKAFSLLPLPLVYYTPETRLAYGVAATATFRFRRDLTRLRADTSLRSRPSQVTLGAAYTQNKQLLFYVPFQLFYDRDTYYVNGEVGYYRYSYYFFGVGQREVPRELYAVNFPRIRVNAFRRIAPTLPVGKLYAGVRYQYEDYQVTSVEPDGLLATGEVPGGLGSRLSGAGLGLFYDSRDQLFFPSKGIVADVAYLNQTSLLGSTVRFDRYTADVSSYHTLNRHLILTMNYFASFTAGIAPFNAMSLLGGTKRMRGYYEGRFRDQNAALLQSELRFDIYKRLGGVVFGAAGILGDAQTVLRPNDPKFAYGAGLRFTLNRLDHLNIRLDYGFGQQSSGFYLTIGEAF</sequence>
<keyword evidence="4" id="KW-0472">Membrane</keyword>
<accession>A0A7L5DZ13</accession>
<dbReference type="Gene3D" id="2.40.160.50">
    <property type="entry name" value="membrane protein fhac: a member of the omp85/tpsb transporter family"/>
    <property type="match status" value="1"/>
</dbReference>
<keyword evidence="2" id="KW-1134">Transmembrane beta strand</keyword>
<evidence type="ECO:0000259" key="5">
    <source>
        <dbReference type="Pfam" id="PF01103"/>
    </source>
</evidence>
<dbReference type="Proteomes" id="UP000501128">
    <property type="component" value="Chromosome"/>
</dbReference>
<proteinExistence type="predicted"/>
<keyword evidence="7" id="KW-1185">Reference proteome</keyword>
<evidence type="ECO:0000256" key="2">
    <source>
        <dbReference type="ARBA" id="ARBA00022452"/>
    </source>
</evidence>
<feature type="domain" description="Bacterial surface antigen (D15)" evidence="5">
    <location>
        <begin position="73"/>
        <end position="365"/>
    </location>
</feature>
<protein>
    <submittedName>
        <fullName evidence="6">BamA/TamA family outer membrane protein</fullName>
    </submittedName>
</protein>
<dbReference type="GO" id="GO:0019867">
    <property type="term" value="C:outer membrane"/>
    <property type="evidence" value="ECO:0007669"/>
    <property type="project" value="InterPro"/>
</dbReference>
<dbReference type="AlphaFoldDB" id="A0A7L5DZ13"/>
<dbReference type="PANTHER" id="PTHR12815">
    <property type="entry name" value="SORTING AND ASSEMBLY MACHINERY SAMM50 PROTEIN FAMILY MEMBER"/>
    <property type="match status" value="1"/>
</dbReference>
<evidence type="ECO:0000256" key="3">
    <source>
        <dbReference type="ARBA" id="ARBA00022692"/>
    </source>
</evidence>
<organism evidence="6 7">
    <name type="scientific">Spirosoma rhododendri</name>
    <dbReference type="NCBI Taxonomy" id="2728024"/>
    <lineage>
        <taxon>Bacteria</taxon>
        <taxon>Pseudomonadati</taxon>
        <taxon>Bacteroidota</taxon>
        <taxon>Cytophagia</taxon>
        <taxon>Cytophagales</taxon>
        <taxon>Cytophagaceae</taxon>
        <taxon>Spirosoma</taxon>
    </lineage>
</organism>
<comment type="subcellular location">
    <subcellularLocation>
        <location evidence="1">Membrane</location>
    </subcellularLocation>
</comment>
<evidence type="ECO:0000313" key="7">
    <source>
        <dbReference type="Proteomes" id="UP000501128"/>
    </source>
</evidence>
<evidence type="ECO:0000313" key="6">
    <source>
        <dbReference type="EMBL" id="QJD81227.1"/>
    </source>
</evidence>